<dbReference type="Proteomes" id="UP001149090">
    <property type="component" value="Unassembled WGS sequence"/>
</dbReference>
<dbReference type="Gene3D" id="3.30.420.40">
    <property type="match status" value="1"/>
</dbReference>
<organism evidence="1 2">
    <name type="scientific">Anaeramoeba ignava</name>
    <name type="common">Anaerobic marine amoeba</name>
    <dbReference type="NCBI Taxonomy" id="1746090"/>
    <lineage>
        <taxon>Eukaryota</taxon>
        <taxon>Metamonada</taxon>
        <taxon>Anaeramoebidae</taxon>
        <taxon>Anaeramoeba</taxon>
    </lineage>
</organism>
<keyword evidence="1" id="KW-0418">Kinase</keyword>
<dbReference type="OrthoDB" id="5427593at2759"/>
<proteinExistence type="predicted"/>
<dbReference type="GO" id="GO:0016301">
    <property type="term" value="F:kinase activity"/>
    <property type="evidence" value="ECO:0007669"/>
    <property type="project" value="UniProtKB-KW"/>
</dbReference>
<sequence length="92" mass="10733">MIFSRDSFQRTIRITEEIENYSYSPFLIFFVIPSKEIIDYKEALIFAFLALLRKNNQINTLKSVTGAKKDSIEVDLLSRRIIFSGTSSYLRT</sequence>
<reference evidence="1" key="1">
    <citation type="submission" date="2022-10" db="EMBL/GenBank/DDBJ databases">
        <title>Novel sulphate-reducing endosymbionts in the free-living metamonad Anaeramoeba.</title>
        <authorList>
            <person name="Jerlstrom-Hultqvist J."/>
            <person name="Cepicka I."/>
            <person name="Gallot-Lavallee L."/>
            <person name="Salas-Leiva D."/>
            <person name="Curtis B.A."/>
            <person name="Zahonova K."/>
            <person name="Pipaliya S."/>
            <person name="Dacks J."/>
            <person name="Roger A.J."/>
        </authorList>
    </citation>
    <scope>NUCLEOTIDE SEQUENCE</scope>
    <source>
        <strain evidence="1">BMAN</strain>
    </source>
</reference>
<name>A0A9Q0LX66_ANAIG</name>
<evidence type="ECO:0000313" key="2">
    <source>
        <dbReference type="Proteomes" id="UP001149090"/>
    </source>
</evidence>
<keyword evidence="1" id="KW-0808">Transferase</keyword>
<evidence type="ECO:0000313" key="1">
    <source>
        <dbReference type="EMBL" id="KAJ5079530.1"/>
    </source>
</evidence>
<dbReference type="EMBL" id="JAPDFW010000028">
    <property type="protein sequence ID" value="KAJ5079530.1"/>
    <property type="molecule type" value="Genomic_DNA"/>
</dbReference>
<dbReference type="AlphaFoldDB" id="A0A9Q0LX66"/>
<comment type="caution">
    <text evidence="1">The sequence shown here is derived from an EMBL/GenBank/DDBJ whole genome shotgun (WGS) entry which is preliminary data.</text>
</comment>
<gene>
    <name evidence="1" type="ORF">M0811_14446</name>
</gene>
<keyword evidence="2" id="KW-1185">Reference proteome</keyword>
<protein>
    <submittedName>
        <fullName evidence="1">Anhydro-n-acetylmuramic acid kinase</fullName>
    </submittedName>
</protein>
<accession>A0A9Q0LX66</accession>